<dbReference type="EMBL" id="JAWXXR010000001">
    <property type="protein sequence ID" value="MDX6017439.1"/>
    <property type="molecule type" value="Genomic_DNA"/>
</dbReference>
<reference evidence="1 2" key="1">
    <citation type="submission" date="2023-11" db="EMBL/GenBank/DDBJ databases">
        <title>MicrobeMod: A computational toolkit for identifying prokaryotic methylation and restriction-modification with nanopore sequencing.</title>
        <authorList>
            <person name="Crits-Christoph A."/>
            <person name="Kang S.C."/>
            <person name="Lee H."/>
            <person name="Ostrov N."/>
        </authorList>
    </citation>
    <scope>NUCLEOTIDE SEQUENCE [LARGE SCALE GENOMIC DNA]</scope>
    <source>
        <strain evidence="1 2">ATCC BAA-2732</strain>
    </source>
</reference>
<organism evidence="1 2">
    <name type="scientific">Shewanella indica</name>
    <dbReference type="NCBI Taxonomy" id="768528"/>
    <lineage>
        <taxon>Bacteria</taxon>
        <taxon>Pseudomonadati</taxon>
        <taxon>Pseudomonadota</taxon>
        <taxon>Gammaproteobacteria</taxon>
        <taxon>Alteromonadales</taxon>
        <taxon>Shewanellaceae</taxon>
        <taxon>Shewanella</taxon>
    </lineage>
</organism>
<comment type="caution">
    <text evidence="1">The sequence shown here is derived from an EMBL/GenBank/DDBJ whole genome shotgun (WGS) entry which is preliminary data.</text>
</comment>
<proteinExistence type="predicted"/>
<dbReference type="RefSeq" id="WP_160289552.1">
    <property type="nucleotide sequence ID" value="NZ_JAVMKW010000003.1"/>
</dbReference>
<protein>
    <submittedName>
        <fullName evidence="1">Uncharacterized protein</fullName>
    </submittedName>
</protein>
<gene>
    <name evidence="1" type="ORF">SIL79_14015</name>
</gene>
<dbReference type="Proteomes" id="UP001272773">
    <property type="component" value="Unassembled WGS sequence"/>
</dbReference>
<keyword evidence="2" id="KW-1185">Reference proteome</keyword>
<evidence type="ECO:0000313" key="2">
    <source>
        <dbReference type="Proteomes" id="UP001272773"/>
    </source>
</evidence>
<evidence type="ECO:0000313" key="1">
    <source>
        <dbReference type="EMBL" id="MDX6017439.1"/>
    </source>
</evidence>
<name>A0ABU4QDI0_9GAMM</name>
<accession>A0ABU4QDI0</accession>
<dbReference type="GeneID" id="88624645"/>
<sequence length="58" mass="6710">MLIFFCHDAPQLYVNDGDKLVNIFSELMYFYEDLAGERDETGERARVLQKLSFCNGEG</sequence>